<keyword evidence="11" id="KW-0472">Membrane</keyword>
<dbReference type="SUPFAM" id="SSF56801">
    <property type="entry name" value="Acetyl-CoA synthetase-like"/>
    <property type="match status" value="1"/>
</dbReference>
<dbReference type="SUPFAM" id="SSF57552">
    <property type="entry name" value="Blood coagulation inhibitor (disintegrin)"/>
    <property type="match status" value="1"/>
</dbReference>
<evidence type="ECO:0000256" key="10">
    <source>
        <dbReference type="SAM" id="MobiDB-lite"/>
    </source>
</evidence>
<dbReference type="Pfam" id="PF13193">
    <property type="entry name" value="AMP-binding_C"/>
    <property type="match status" value="1"/>
</dbReference>
<dbReference type="EC" id="6.2.1.1" evidence="2"/>
<dbReference type="GO" id="GO:0019427">
    <property type="term" value="P:acetyl-CoA biosynthetic process from acetate"/>
    <property type="evidence" value="ECO:0007669"/>
    <property type="project" value="InterPro"/>
</dbReference>
<dbReference type="PROSITE" id="PS50214">
    <property type="entry name" value="DISINTEGRIN_2"/>
    <property type="match status" value="1"/>
</dbReference>
<evidence type="ECO:0000256" key="7">
    <source>
        <dbReference type="ARBA" id="ARBA00056552"/>
    </source>
</evidence>
<dbReference type="Gene3D" id="4.10.70.10">
    <property type="entry name" value="Disintegrin domain"/>
    <property type="match status" value="1"/>
</dbReference>
<dbReference type="CDD" id="cd05966">
    <property type="entry name" value="ACS"/>
    <property type="match status" value="1"/>
</dbReference>
<evidence type="ECO:0000256" key="9">
    <source>
        <dbReference type="PROSITE-ProRule" id="PRU00276"/>
    </source>
</evidence>
<evidence type="ECO:0000256" key="2">
    <source>
        <dbReference type="ARBA" id="ARBA00013275"/>
    </source>
</evidence>
<dbReference type="GO" id="GO:0004222">
    <property type="term" value="F:metalloendopeptidase activity"/>
    <property type="evidence" value="ECO:0007669"/>
    <property type="project" value="InterPro"/>
</dbReference>
<feature type="transmembrane region" description="Helical" evidence="11">
    <location>
        <begin position="1340"/>
        <end position="1364"/>
    </location>
</feature>
<evidence type="ECO:0000313" key="15">
    <source>
        <dbReference type="Proteomes" id="UP000249619"/>
    </source>
</evidence>
<dbReference type="Gene3D" id="3.40.50.12780">
    <property type="entry name" value="N-terminal domain of ligase-like"/>
    <property type="match status" value="1"/>
</dbReference>
<dbReference type="PROSITE" id="PS50215">
    <property type="entry name" value="ADAM_MEPRO"/>
    <property type="match status" value="1"/>
</dbReference>
<dbReference type="InterPro" id="IPR042099">
    <property type="entry name" value="ANL_N_sf"/>
</dbReference>
<gene>
    <name evidence="14" type="ORF">DDE83_002231</name>
</gene>
<keyword evidence="11" id="KW-0812">Transmembrane</keyword>
<dbReference type="NCBIfam" id="NF001208">
    <property type="entry name" value="PRK00174.1"/>
    <property type="match status" value="1"/>
</dbReference>
<evidence type="ECO:0000256" key="8">
    <source>
        <dbReference type="ARBA" id="ARBA00074021"/>
    </source>
</evidence>
<dbReference type="FunFam" id="4.10.70.10:FF:000003">
    <property type="entry name" value="Disintegrin and metalloproteinase domain-containing protein 17"/>
    <property type="match status" value="1"/>
</dbReference>
<dbReference type="InterPro" id="IPR001590">
    <property type="entry name" value="Peptidase_M12B"/>
</dbReference>
<dbReference type="PANTHER" id="PTHR24095:SF14">
    <property type="entry name" value="ACETYL-COENZYME A SYNTHETASE 1"/>
    <property type="match status" value="1"/>
</dbReference>
<evidence type="ECO:0000313" key="14">
    <source>
        <dbReference type="EMBL" id="RAR14463.1"/>
    </source>
</evidence>
<accession>A0A364NBA8</accession>
<proteinExistence type="inferred from homology"/>
<keyword evidence="4" id="KW-0547">Nucleotide-binding</keyword>
<evidence type="ECO:0000256" key="3">
    <source>
        <dbReference type="ARBA" id="ARBA00022598"/>
    </source>
</evidence>
<dbReference type="InterPro" id="IPR045851">
    <property type="entry name" value="AMP-bd_C_sf"/>
</dbReference>
<dbReference type="Pfam" id="PF13688">
    <property type="entry name" value="Reprolysin_5"/>
    <property type="match status" value="1"/>
</dbReference>
<protein>
    <recommendedName>
        <fullName evidence="8">Disintegrin and metalloproteinase domain-containing protein B</fullName>
        <ecNumber evidence="2">6.2.1.1</ecNumber>
    </recommendedName>
</protein>
<evidence type="ECO:0000259" key="12">
    <source>
        <dbReference type="PROSITE" id="PS50214"/>
    </source>
</evidence>
<dbReference type="STRING" id="183478.A0A364NBA8"/>
<dbReference type="InterPro" id="IPR024079">
    <property type="entry name" value="MetalloPept_cat_dom_sf"/>
</dbReference>
<evidence type="ECO:0000256" key="11">
    <source>
        <dbReference type="SAM" id="Phobius"/>
    </source>
</evidence>
<dbReference type="GO" id="GO:0005524">
    <property type="term" value="F:ATP binding"/>
    <property type="evidence" value="ECO:0007669"/>
    <property type="project" value="UniProtKB-KW"/>
</dbReference>
<organism evidence="14 15">
    <name type="scientific">Stemphylium lycopersici</name>
    <name type="common">Tomato gray leaf spot disease fungus</name>
    <name type="synonym">Thyrospora lycopersici</name>
    <dbReference type="NCBI Taxonomy" id="183478"/>
    <lineage>
        <taxon>Eukaryota</taxon>
        <taxon>Fungi</taxon>
        <taxon>Dikarya</taxon>
        <taxon>Ascomycota</taxon>
        <taxon>Pezizomycotina</taxon>
        <taxon>Dothideomycetes</taxon>
        <taxon>Pleosporomycetidae</taxon>
        <taxon>Pleosporales</taxon>
        <taxon>Pleosporineae</taxon>
        <taxon>Pleosporaceae</taxon>
        <taxon>Stemphylium</taxon>
    </lineage>
</organism>
<evidence type="ECO:0000256" key="1">
    <source>
        <dbReference type="ARBA" id="ARBA00006432"/>
    </source>
</evidence>
<reference evidence="15" key="1">
    <citation type="submission" date="2018-05" db="EMBL/GenBank/DDBJ databases">
        <title>Draft genome sequence of Stemphylium lycopersici strain CIDEFI 213.</title>
        <authorList>
            <person name="Medina R."/>
            <person name="Franco M.E.E."/>
            <person name="Lucentini C.G."/>
            <person name="Saparrat M.C.N."/>
            <person name="Balatti P.A."/>
        </authorList>
    </citation>
    <scope>NUCLEOTIDE SEQUENCE [LARGE SCALE GENOMIC DNA]</scope>
    <source>
        <strain evidence="15">CIDEFI 213</strain>
    </source>
</reference>
<keyword evidence="6" id="KW-1015">Disulfide bond</keyword>
<comment type="similarity">
    <text evidence="1">Belongs to the ATP-dependent AMP-binding enzyme family.</text>
</comment>
<name>A0A364NBA8_STELY</name>
<dbReference type="Gene3D" id="3.30.300.30">
    <property type="match status" value="1"/>
</dbReference>
<dbReference type="Pfam" id="PF16177">
    <property type="entry name" value="ACAS_N"/>
    <property type="match status" value="1"/>
</dbReference>
<dbReference type="NCBIfam" id="TIGR02188">
    <property type="entry name" value="Ac_CoA_lig_AcsA"/>
    <property type="match status" value="1"/>
</dbReference>
<feature type="domain" description="Peptidase M12B" evidence="13">
    <location>
        <begin position="911"/>
        <end position="1127"/>
    </location>
</feature>
<sequence length="1442" mass="157615">MSEGDVKPAAPAVPESHQVDTFHVPKAFYDKHPHSKPHLENLEEYQKLYKESITNPKGFWGRLARELLTWERDFQTVHSGSFEHGDSAWFLEGKLNASYNCVDRHAFKDPNKPAIIYEADDEADGRIITYGELLRQVSKLAYTLKEMGVRKGDTVALYLPMIPEAVISFLACTRIGAIHSVVFAGFSSDSLRDRIIDAECKVVITTDEGKRGGKTISTKKIVDDALKQCPGVTHCLVYKRTGAEVPWTKNRDWWWHEEVEKWPNYIAPEPMNSEDPLFLLYTSGSTGKPKGVMHTTGGYLLGAAATGKYVFDIHDNDTFFCGGDVGWITGHTYVVYAPLLLGVATVVFEGTPAYPNFSRYWDIVAKHNVSQFYVAPTALRLLKRAGDEHVKKEMKHLRILGSVGEPIAAEVWKWYFEIVGKEEAHVVDTYWQTETGSHVISPMGGITPTKPGSASLPFFGIEPAIIDPVSGDEIHGNDVEGVLAFKQPWPSMARTVWGAHKRYMDTYLNVYKGYYFTGDGAARDHEGYYWIRGRVDDVVNVSGHRLSTAEIEAALIEHHQVAEAAVVGINDELTGQAVNAFVALKDGTESNDQVKKDLVMQVRKSIGPFAAPKAIFVVPDLPKTRSGKIMRRIMRKILAGEEDQLGDITTAAIITIGLATVAAASSQAREPLRNIAIAKNADILTQTHRVTAVSSFDLAFDVSGQRVRLSLEPNHDLFVDGGRITHLNSDGSIARQEPIDRLQHKVYKGKAWLKRGNRWDNVGWARIGIRKDGLEPLFEGTFSLNHDNHHVKTASNYKATRMADDPDIDLRDKEFMVVFRDSDMGRHDERTELKKRTRDVGCPADDLIFNTQEDHPVHAGMRAREEASAMSPSLISAMFKRQDDLQPGGNGAGVDLSSTIGNTAGCPSTRKVALVGVAADCTYVSSFNGDRNATQTNILQAMNSASEVFETSFNISLGVANLIMTDPECPTSQQQATPWNQGCSSSITIQDRLNQFSTWRGQQDDSYSHWTLLSTCNTGSAVGLAWLGQACTSGSQENTGQPGEQVAGANVVIKTDTEWEVIAHETGHTYGAVHDCTSQTCGNSDVVSSQQCCPLSSSSCDANGGFIMNPSTSEGISRFSACSIGNICSALGRNSVKSQCLTNNRDVNLLSGQTCGNGIVEGDEECDCGGSDNCQGNACCDPDTCRFINNAVCDDSNEDCCRECQFANASTVCRPSVGDCDPQETCTGDSPYCPEDQTRDDGSDCGDGLRCASGQCTSRDMQCKTIMGSYTEGNDTYACDNSNCMLSCASPEFGSRCYGLQQNFLDGTSCTGGGTCQNGVCEGGSVGREIQTWIERNKTIVIGVAAGVGGALLLCIFCCCLRSFRRRQKLKKYAAAQPPPMPYQGRRNRSGPMGPPPMGQYNNGYPPPNGPPPPNQWTPNPHAPNGDFPMPPPVHRSSLRYA</sequence>
<dbReference type="Pfam" id="PF00501">
    <property type="entry name" value="AMP-binding"/>
    <property type="match status" value="1"/>
</dbReference>
<dbReference type="InterPro" id="IPR000873">
    <property type="entry name" value="AMP-dep_synth/lig_dom"/>
</dbReference>
<evidence type="ECO:0000256" key="5">
    <source>
        <dbReference type="ARBA" id="ARBA00022840"/>
    </source>
</evidence>
<feature type="binding site" evidence="9">
    <location>
        <position position="1064"/>
    </location>
    <ligand>
        <name>Zn(2+)</name>
        <dbReference type="ChEBI" id="CHEBI:29105"/>
        <note>catalytic</note>
    </ligand>
</feature>
<dbReference type="CDD" id="cd04271">
    <property type="entry name" value="ZnMc_ADAM_fungal"/>
    <property type="match status" value="1"/>
</dbReference>
<dbReference type="PANTHER" id="PTHR24095">
    <property type="entry name" value="ACETYL-COENZYME A SYNTHETASE"/>
    <property type="match status" value="1"/>
</dbReference>
<dbReference type="GO" id="GO:0016208">
    <property type="term" value="F:AMP binding"/>
    <property type="evidence" value="ECO:0007669"/>
    <property type="project" value="InterPro"/>
</dbReference>
<dbReference type="InterPro" id="IPR001762">
    <property type="entry name" value="Disintegrin_dom"/>
</dbReference>
<dbReference type="GO" id="GO:0046872">
    <property type="term" value="F:metal ion binding"/>
    <property type="evidence" value="ECO:0007669"/>
    <property type="project" value="UniProtKB-KW"/>
</dbReference>
<dbReference type="Gene3D" id="3.40.390.10">
    <property type="entry name" value="Collagenase (Catalytic Domain)"/>
    <property type="match status" value="1"/>
</dbReference>
<dbReference type="GO" id="GO:0003987">
    <property type="term" value="F:acetate-CoA ligase activity"/>
    <property type="evidence" value="ECO:0007669"/>
    <property type="project" value="UniProtKB-EC"/>
</dbReference>
<dbReference type="InterPro" id="IPR036436">
    <property type="entry name" value="Disintegrin_dom_sf"/>
</dbReference>
<dbReference type="SUPFAM" id="SSF55486">
    <property type="entry name" value="Metalloproteases ('zincins'), catalytic domain"/>
    <property type="match status" value="1"/>
</dbReference>
<dbReference type="PROSITE" id="PS00455">
    <property type="entry name" value="AMP_BINDING"/>
    <property type="match status" value="1"/>
</dbReference>
<dbReference type="SMART" id="SM00050">
    <property type="entry name" value="DISIN"/>
    <property type="match status" value="1"/>
</dbReference>
<feature type="binding site" evidence="9">
    <location>
        <position position="1068"/>
    </location>
    <ligand>
        <name>Zn(2+)</name>
        <dbReference type="ChEBI" id="CHEBI:29105"/>
        <note>catalytic</note>
    </ligand>
</feature>
<feature type="region of interest" description="Disordered" evidence="10">
    <location>
        <begin position="1372"/>
        <end position="1442"/>
    </location>
</feature>
<dbReference type="InterPro" id="IPR020845">
    <property type="entry name" value="AMP-binding_CS"/>
</dbReference>
<evidence type="ECO:0000256" key="6">
    <source>
        <dbReference type="ARBA" id="ARBA00023157"/>
    </source>
</evidence>
<keyword evidence="9" id="KW-0862">Zinc</keyword>
<dbReference type="Pfam" id="PF00200">
    <property type="entry name" value="Disintegrin"/>
    <property type="match status" value="1"/>
</dbReference>
<comment type="caution">
    <text evidence="9">Lacks conserved residue(s) required for the propagation of feature annotation.</text>
</comment>
<keyword evidence="11" id="KW-1133">Transmembrane helix</keyword>
<comment type="caution">
    <text evidence="14">The sequence shown here is derived from an EMBL/GenBank/DDBJ whole genome shotgun (WGS) entry which is preliminary data.</text>
</comment>
<feature type="active site" evidence="9">
    <location>
        <position position="1065"/>
    </location>
</feature>
<dbReference type="Proteomes" id="UP000249619">
    <property type="component" value="Unassembled WGS sequence"/>
</dbReference>
<dbReference type="InterPro" id="IPR011904">
    <property type="entry name" value="Ac_CoA_lig"/>
</dbReference>
<keyword evidence="15" id="KW-1185">Reference proteome</keyword>
<dbReference type="GO" id="GO:0006508">
    <property type="term" value="P:proteolysis"/>
    <property type="evidence" value="ECO:0007669"/>
    <property type="project" value="InterPro"/>
</dbReference>
<keyword evidence="5" id="KW-0067">ATP-binding</keyword>
<dbReference type="InterPro" id="IPR025110">
    <property type="entry name" value="AMP-bd_C"/>
</dbReference>
<feature type="compositionally biased region" description="Pro residues" evidence="10">
    <location>
        <begin position="1405"/>
        <end position="1416"/>
    </location>
</feature>
<evidence type="ECO:0000259" key="13">
    <source>
        <dbReference type="PROSITE" id="PS50215"/>
    </source>
</evidence>
<evidence type="ECO:0000256" key="4">
    <source>
        <dbReference type="ARBA" id="ARBA00022741"/>
    </source>
</evidence>
<dbReference type="InterPro" id="IPR032387">
    <property type="entry name" value="ACAS_N"/>
</dbReference>
<feature type="binding site" evidence="9">
    <location>
        <position position="1074"/>
    </location>
    <ligand>
        <name>Zn(2+)</name>
        <dbReference type="ChEBI" id="CHEBI:29105"/>
        <note>catalytic</note>
    </ligand>
</feature>
<dbReference type="GO" id="GO:0005829">
    <property type="term" value="C:cytosol"/>
    <property type="evidence" value="ECO:0007669"/>
    <property type="project" value="TreeGrafter"/>
</dbReference>
<keyword evidence="3 14" id="KW-0436">Ligase</keyword>
<dbReference type="FunFam" id="3.40.50.12780:FF:000001">
    <property type="entry name" value="Acetyl-coenzyme A synthetase"/>
    <property type="match status" value="1"/>
</dbReference>
<feature type="domain" description="Disintegrin" evidence="12">
    <location>
        <begin position="1152"/>
        <end position="1241"/>
    </location>
</feature>
<dbReference type="InterPro" id="IPR034028">
    <property type="entry name" value="ZnMc_ADAM_fungal"/>
</dbReference>
<keyword evidence="9" id="KW-0479">Metal-binding</keyword>
<comment type="function">
    <text evidence="7">Probable zinc protease.</text>
</comment>
<dbReference type="EMBL" id="QGDH01000022">
    <property type="protein sequence ID" value="RAR14463.1"/>
    <property type="molecule type" value="Genomic_DNA"/>
</dbReference>